<keyword evidence="4" id="KW-1185">Reference proteome</keyword>
<dbReference type="PANTHER" id="PTHR42760">
    <property type="entry name" value="SHORT-CHAIN DEHYDROGENASES/REDUCTASES FAMILY MEMBER"/>
    <property type="match status" value="1"/>
</dbReference>
<dbReference type="Gene3D" id="3.40.50.720">
    <property type="entry name" value="NAD(P)-binding Rossmann-like Domain"/>
    <property type="match status" value="1"/>
</dbReference>
<comment type="similarity">
    <text evidence="1">Belongs to the short-chain dehydrogenases/reductases (SDR) family.</text>
</comment>
<dbReference type="InterPro" id="IPR002347">
    <property type="entry name" value="SDR_fam"/>
</dbReference>
<organism evidence="3 4">
    <name type="scientific">Methylobacterium crusticola</name>
    <dbReference type="NCBI Taxonomy" id="1697972"/>
    <lineage>
        <taxon>Bacteria</taxon>
        <taxon>Pseudomonadati</taxon>
        <taxon>Pseudomonadota</taxon>
        <taxon>Alphaproteobacteria</taxon>
        <taxon>Hyphomicrobiales</taxon>
        <taxon>Methylobacteriaceae</taxon>
        <taxon>Methylobacterium</taxon>
    </lineage>
</organism>
<evidence type="ECO:0000313" key="4">
    <source>
        <dbReference type="Proteomes" id="UP001055167"/>
    </source>
</evidence>
<sequence>MTKRLEGLAAIVTGGAGGIGTAVGLLFCEEGASVLLVDRDRDATEAAAHAIREQVPGARVAHAGLDLATEAAAAEAVALSKEAFGRLDCVVNNAGIRAYEPLAEARAETWHAIIAVNLLSYAYLAREALPDLRASPAASIVNVSSTHAFNPRAGMGQYDVTKAGIVSLTRTLAAEEASRGVRVNAVCPGPTLTPFHIRRGEADGRSRGDLETERRRDCLMERWGTPREAAYPILWLASPEASFVTGTAIMVDGGMPVI</sequence>
<dbReference type="InterPro" id="IPR036291">
    <property type="entry name" value="NAD(P)-bd_dom_sf"/>
</dbReference>
<keyword evidence="2" id="KW-0472">Membrane</keyword>
<dbReference type="PANTHER" id="PTHR42760:SF132">
    <property type="entry name" value="SHORT-CHAIN DEHYDROGENASE_REDUCTASE FAMILY PROTEIN"/>
    <property type="match status" value="1"/>
</dbReference>
<dbReference type="Pfam" id="PF13561">
    <property type="entry name" value="adh_short_C2"/>
    <property type="match status" value="1"/>
</dbReference>
<feature type="transmembrane region" description="Helical" evidence="2">
    <location>
        <begin position="7"/>
        <end position="27"/>
    </location>
</feature>
<keyword evidence="2" id="KW-1133">Transmembrane helix</keyword>
<dbReference type="RefSeq" id="WP_128562428.1">
    <property type="nucleotide sequence ID" value="NZ_BPQH01000023.1"/>
</dbReference>
<keyword evidence="2" id="KW-0812">Transmembrane</keyword>
<dbReference type="PRINTS" id="PR00081">
    <property type="entry name" value="GDHRDH"/>
</dbReference>
<comment type="caution">
    <text evidence="3">The sequence shown here is derived from an EMBL/GenBank/DDBJ whole genome shotgun (WGS) entry which is preliminary data.</text>
</comment>
<reference evidence="3" key="1">
    <citation type="journal article" date="2021" name="Front. Microbiol.">
        <title>Comprehensive Comparative Genomics and Phenotyping of Methylobacterium Species.</title>
        <authorList>
            <person name="Alessa O."/>
            <person name="Ogura Y."/>
            <person name="Fujitani Y."/>
            <person name="Takami H."/>
            <person name="Hayashi T."/>
            <person name="Sahin N."/>
            <person name="Tani A."/>
        </authorList>
    </citation>
    <scope>NUCLEOTIDE SEQUENCE</scope>
    <source>
        <strain evidence="3">KCTC 52305</strain>
    </source>
</reference>
<dbReference type="Proteomes" id="UP001055167">
    <property type="component" value="Unassembled WGS sequence"/>
</dbReference>
<reference evidence="3" key="2">
    <citation type="submission" date="2021-08" db="EMBL/GenBank/DDBJ databases">
        <authorList>
            <person name="Tani A."/>
            <person name="Ola A."/>
            <person name="Ogura Y."/>
            <person name="Katsura K."/>
            <person name="Hayashi T."/>
        </authorList>
    </citation>
    <scope>NUCLEOTIDE SEQUENCE</scope>
    <source>
        <strain evidence="3">KCTC 52305</strain>
    </source>
</reference>
<evidence type="ECO:0000256" key="2">
    <source>
        <dbReference type="SAM" id="Phobius"/>
    </source>
</evidence>
<accession>A0ABQ4R841</accession>
<gene>
    <name evidence="3" type="primary">bacC_3</name>
    <name evidence="3" type="ORF">OPKNFCMD_5737</name>
</gene>
<dbReference type="PRINTS" id="PR00080">
    <property type="entry name" value="SDRFAMILY"/>
</dbReference>
<name>A0ABQ4R841_9HYPH</name>
<protein>
    <submittedName>
        <fullName evidence="3">Dihydroanticapsin 7-dehydrogenase</fullName>
    </submittedName>
</protein>
<dbReference type="EMBL" id="BPQH01000023">
    <property type="protein sequence ID" value="GJD52969.1"/>
    <property type="molecule type" value="Genomic_DNA"/>
</dbReference>
<evidence type="ECO:0000313" key="3">
    <source>
        <dbReference type="EMBL" id="GJD52969.1"/>
    </source>
</evidence>
<proteinExistence type="inferred from homology"/>
<dbReference type="SUPFAM" id="SSF51735">
    <property type="entry name" value="NAD(P)-binding Rossmann-fold domains"/>
    <property type="match status" value="1"/>
</dbReference>
<evidence type="ECO:0000256" key="1">
    <source>
        <dbReference type="ARBA" id="ARBA00006484"/>
    </source>
</evidence>
<dbReference type="CDD" id="cd05233">
    <property type="entry name" value="SDR_c"/>
    <property type="match status" value="1"/>
</dbReference>